<evidence type="ECO:0000313" key="6">
    <source>
        <dbReference type="EMBL" id="ODQ71292.1"/>
    </source>
</evidence>
<dbReference type="Pfam" id="PF25267">
    <property type="entry name" value="TANGO6_N"/>
    <property type="match status" value="1"/>
</dbReference>
<dbReference type="Pfam" id="PF10363">
    <property type="entry name" value="RTP1_C1"/>
    <property type="match status" value="1"/>
</dbReference>
<dbReference type="InterPro" id="IPR019451">
    <property type="entry name" value="Rtp1_C1"/>
</dbReference>
<proteinExistence type="inferred from homology"/>
<evidence type="ECO:0000259" key="3">
    <source>
        <dbReference type="Pfam" id="PF10363"/>
    </source>
</evidence>
<feature type="domain" description="TANGO6 HEAT repeat" evidence="4">
    <location>
        <begin position="246"/>
        <end position="457"/>
    </location>
</feature>
<feature type="domain" description="RNA polymerase II assembly factor Rtp1 C-terminal" evidence="3">
    <location>
        <begin position="687"/>
        <end position="795"/>
    </location>
</feature>
<feature type="region of interest" description="Disordered" evidence="2">
    <location>
        <begin position="567"/>
        <end position="606"/>
    </location>
</feature>
<evidence type="ECO:0000259" key="5">
    <source>
        <dbReference type="Pfam" id="PF25267"/>
    </source>
</evidence>
<dbReference type="Proteomes" id="UP000094385">
    <property type="component" value="Unassembled WGS sequence"/>
</dbReference>
<dbReference type="OrthoDB" id="39591at2759"/>
<dbReference type="SUPFAM" id="SSF48371">
    <property type="entry name" value="ARM repeat"/>
    <property type="match status" value="1"/>
</dbReference>
<dbReference type="AlphaFoldDB" id="A0A1E3Q2B7"/>
<feature type="compositionally biased region" description="Acidic residues" evidence="2">
    <location>
        <begin position="583"/>
        <end position="604"/>
    </location>
</feature>
<protein>
    <submittedName>
        <fullName evidence="6">Uncharacterized protein</fullName>
    </submittedName>
</protein>
<feature type="domain" description="TANGO6 N-terminal" evidence="5">
    <location>
        <begin position="84"/>
        <end position="194"/>
    </location>
</feature>
<accession>A0A1E3Q2B7</accession>
<dbReference type="GO" id="GO:0009306">
    <property type="term" value="P:protein secretion"/>
    <property type="evidence" value="ECO:0007669"/>
    <property type="project" value="TreeGrafter"/>
</dbReference>
<dbReference type="InterPro" id="IPR039600">
    <property type="entry name" value="TANGO6/Rtp1"/>
</dbReference>
<reference evidence="6 7" key="1">
    <citation type="journal article" date="2016" name="Proc. Natl. Acad. Sci. U.S.A.">
        <title>Comparative genomics of biotechnologically important yeasts.</title>
        <authorList>
            <person name="Riley R."/>
            <person name="Haridas S."/>
            <person name="Wolfe K.H."/>
            <person name="Lopes M.R."/>
            <person name="Hittinger C.T."/>
            <person name="Goeker M."/>
            <person name="Salamov A.A."/>
            <person name="Wisecaver J.H."/>
            <person name="Long T.M."/>
            <person name="Calvey C.H."/>
            <person name="Aerts A.L."/>
            <person name="Barry K.W."/>
            <person name="Choi C."/>
            <person name="Clum A."/>
            <person name="Coughlan A.Y."/>
            <person name="Deshpande S."/>
            <person name="Douglass A.P."/>
            <person name="Hanson S.J."/>
            <person name="Klenk H.-P."/>
            <person name="LaButti K.M."/>
            <person name="Lapidus A."/>
            <person name="Lindquist E.A."/>
            <person name="Lipzen A.M."/>
            <person name="Meier-Kolthoff J.P."/>
            <person name="Ohm R.A."/>
            <person name="Otillar R.P."/>
            <person name="Pangilinan J.L."/>
            <person name="Peng Y."/>
            <person name="Rokas A."/>
            <person name="Rosa C.A."/>
            <person name="Scheuner C."/>
            <person name="Sibirny A.A."/>
            <person name="Slot J.C."/>
            <person name="Stielow J.B."/>
            <person name="Sun H."/>
            <person name="Kurtzman C.P."/>
            <person name="Blackwell M."/>
            <person name="Grigoriev I.V."/>
            <person name="Jeffries T.W."/>
        </authorList>
    </citation>
    <scope>NUCLEOTIDE SEQUENCE [LARGE SCALE GENOMIC DNA]</scope>
    <source>
        <strain evidence="6 7">NRRL Y-11557</strain>
    </source>
</reference>
<organism evidence="6 7">
    <name type="scientific">Lipomyces starkeyi NRRL Y-11557</name>
    <dbReference type="NCBI Taxonomy" id="675824"/>
    <lineage>
        <taxon>Eukaryota</taxon>
        <taxon>Fungi</taxon>
        <taxon>Dikarya</taxon>
        <taxon>Ascomycota</taxon>
        <taxon>Saccharomycotina</taxon>
        <taxon>Lipomycetes</taxon>
        <taxon>Lipomycetales</taxon>
        <taxon>Lipomycetaceae</taxon>
        <taxon>Lipomyces</taxon>
    </lineage>
</organism>
<sequence>MVPNLTKYFTEVSDALSQAARIETSQGDVPFDTIFYEHLRQSQSGSDLVNKSEDDDDPHLFISKYLICLLKGVDEASKDDQKNNPDLFSIALGDMKTIKALLDFIVIECVYPCLTPGVGIPLEKRRKDGNWRQKELTPNRRVDILSHVVDTLVDIVESEDDIADFIMGGQYCTDIISGLAELGFNPISSTNELAKYRKMFTDFLNRLETFTSLSYITMLIHKDTPPWCLQLLTRTLAMIPISRPDDGVRSLIEMIGGLREDDHISVNKLDRAATVLCSIPKGVEPRSYFTHVGTQLLKILDNSQQKLLVSAAVQVIGSMQKSRPGVVTDFIFQPIIDSVTPRIDLKDESDVLVSDTELSKAINRLSQLVRNSPPDTIEVLQSPVFYSLWALACFQKRTKRATDVTMSLLSVYIKTGRPDEKIDSLVHRIYYDGDDGWRYGNGENGQIEIRKRGKTYTELVAENDLISGLQGIDNLEQRIVLLMELIDGLDKIYLRKIFFKTVRRWLVNRKDSTSDPFLVFTDLRLLEGILEQHKSEIIESPSEIIVLVSSILDDYVTALRDNQDNEHAAKPMSAQLAGIVSSEPDEEPDSDDEDEEREEMDTDSESVSVAVSLLSAMLSESLVGKATSFSPDDQRLLKSFGPSLKYISEHGPSTVSSSAATLALLLNETEVPTASSNSHLAESQQRYQSALNHLQDPLIPIRAYGLHLLRTLITERDSVVNVDSVLKIYLSTLNDEDSFIYLNSIKGLEALTDIHGIYVIKRLIAQYTAPDKSLSLDERLRIGEAILRTVQRLGGALTGINADIIVHAMVTTISNRELDTRIRSSALSILGMACETNPSGLSVWVKDGIECALGVLTFESGENKAPLRRAAVVLVGSLLTGVRDLNEFPKEFAKEIVRSMRYIKSSDGDGLVRVQAGNVLDIVREMISEELDLSQPDLQLREK</sequence>
<dbReference type="InterPro" id="IPR057347">
    <property type="entry name" value="TANGO6_N"/>
</dbReference>
<dbReference type="Pfam" id="PF23565">
    <property type="entry name" value="ARM_TANGO6"/>
    <property type="match status" value="1"/>
</dbReference>
<dbReference type="InterPro" id="IPR016024">
    <property type="entry name" value="ARM-type_fold"/>
</dbReference>
<dbReference type="PANTHER" id="PTHR20959">
    <property type="entry name" value="TRANSPORT AND GOLGI ORGANIZATION PROTEIN 6 FAMILY MEMBER"/>
    <property type="match status" value="1"/>
</dbReference>
<comment type="similarity">
    <text evidence="1">Belongs to the Tango6 family.</text>
</comment>
<dbReference type="PANTHER" id="PTHR20959:SF1">
    <property type="entry name" value="TRANSPORT AND GOLGI ORGANIZATION PROTEIN 6 HOMOLOG"/>
    <property type="match status" value="1"/>
</dbReference>
<evidence type="ECO:0000313" key="7">
    <source>
        <dbReference type="Proteomes" id="UP000094385"/>
    </source>
</evidence>
<name>A0A1E3Q2B7_LIPST</name>
<evidence type="ECO:0000256" key="1">
    <source>
        <dbReference type="ARBA" id="ARBA00005724"/>
    </source>
</evidence>
<evidence type="ECO:0000256" key="2">
    <source>
        <dbReference type="SAM" id="MobiDB-lite"/>
    </source>
</evidence>
<dbReference type="InterPro" id="IPR057407">
    <property type="entry name" value="HEAT_TANGO6"/>
</dbReference>
<evidence type="ECO:0000259" key="4">
    <source>
        <dbReference type="Pfam" id="PF23565"/>
    </source>
</evidence>
<dbReference type="EMBL" id="KV454298">
    <property type="protein sequence ID" value="ODQ71292.1"/>
    <property type="molecule type" value="Genomic_DNA"/>
</dbReference>
<keyword evidence="7" id="KW-1185">Reference proteome</keyword>
<gene>
    <name evidence="6" type="ORF">LIPSTDRAFT_152013</name>
</gene>